<reference evidence="4 5" key="1">
    <citation type="submission" date="2020-08" db="EMBL/GenBank/DDBJ databases">
        <title>Genomic Encyclopedia of Type Strains, Phase III (KMG-III): the genomes of soil and plant-associated and newly described type strains.</title>
        <authorList>
            <person name="Whitman W."/>
        </authorList>
    </citation>
    <scope>NUCLEOTIDE SEQUENCE [LARGE SCALE GENOMIC DNA]</scope>
    <source>
        <strain evidence="4 5">CECT 8654</strain>
    </source>
</reference>
<dbReference type="EMBL" id="JACHWY010000001">
    <property type="protein sequence ID" value="MBB3046389.1"/>
    <property type="molecule type" value="Genomic_DNA"/>
</dbReference>
<keyword evidence="5" id="KW-1185">Reference proteome</keyword>
<dbReference type="InterPro" id="IPR007809">
    <property type="entry name" value="FlgN-like"/>
</dbReference>
<dbReference type="AlphaFoldDB" id="A0A7W4W2W0"/>
<evidence type="ECO:0000313" key="5">
    <source>
        <dbReference type="Proteomes" id="UP000537130"/>
    </source>
</evidence>
<dbReference type="Pfam" id="PF05130">
    <property type="entry name" value="FlgN"/>
    <property type="match status" value="1"/>
</dbReference>
<protein>
    <submittedName>
        <fullName evidence="4">Flagellar biosynthesis/type III secretory pathway chaperone</fullName>
    </submittedName>
</protein>
<evidence type="ECO:0000256" key="1">
    <source>
        <dbReference type="ARBA" id="ARBA00002397"/>
    </source>
</evidence>
<evidence type="ECO:0000256" key="2">
    <source>
        <dbReference type="ARBA" id="ARBA00007703"/>
    </source>
</evidence>
<comment type="function">
    <text evidence="1">Required for the efficient initiation of filament assembly.</text>
</comment>
<dbReference type="RefSeq" id="WP_183409087.1">
    <property type="nucleotide sequence ID" value="NZ_JACHWY010000001.1"/>
</dbReference>
<dbReference type="InterPro" id="IPR036679">
    <property type="entry name" value="FlgN-like_sf"/>
</dbReference>
<keyword evidence="4" id="KW-0282">Flagellum</keyword>
<evidence type="ECO:0000313" key="4">
    <source>
        <dbReference type="EMBL" id="MBB3046389.1"/>
    </source>
</evidence>
<proteinExistence type="inferred from homology"/>
<evidence type="ECO:0000256" key="3">
    <source>
        <dbReference type="ARBA" id="ARBA00022795"/>
    </source>
</evidence>
<organism evidence="4 5">
    <name type="scientific">Litorivivens lipolytica</name>
    <dbReference type="NCBI Taxonomy" id="1524264"/>
    <lineage>
        <taxon>Bacteria</taxon>
        <taxon>Pseudomonadati</taxon>
        <taxon>Pseudomonadota</taxon>
        <taxon>Gammaproteobacteria</taxon>
        <taxon>Litorivivens</taxon>
    </lineage>
</organism>
<gene>
    <name evidence="4" type="ORF">FHR99_000625</name>
</gene>
<keyword evidence="4" id="KW-0966">Cell projection</keyword>
<comment type="similarity">
    <text evidence="2">Belongs to the FlgN family.</text>
</comment>
<keyword evidence="4" id="KW-0969">Cilium</keyword>
<dbReference type="GO" id="GO:0044780">
    <property type="term" value="P:bacterial-type flagellum assembly"/>
    <property type="evidence" value="ECO:0007669"/>
    <property type="project" value="InterPro"/>
</dbReference>
<dbReference type="Gene3D" id="1.20.58.300">
    <property type="entry name" value="FlgN-like"/>
    <property type="match status" value="1"/>
</dbReference>
<accession>A0A7W4W2W0</accession>
<dbReference type="SUPFAM" id="SSF140566">
    <property type="entry name" value="FlgN-like"/>
    <property type="match status" value="1"/>
</dbReference>
<dbReference type="Proteomes" id="UP000537130">
    <property type="component" value="Unassembled WGS sequence"/>
</dbReference>
<name>A0A7W4W2W0_9GAMM</name>
<sequence length="157" mass="17871">MTRTTDLISITRDVIAAIHQFKGVLAEETEALAQRDRTLLLEIAERKIRYADYLDQLVRSRSRMFTQVGVNERDQKAVEDLFQNYGQRRLVDEDWRNAMTLLAECHAMNQQAGANIQAQVQFVNRGLEILHGKPQHATYGEHGTVVNEGYAKEIGTA</sequence>
<keyword evidence="3" id="KW-1005">Bacterial flagellum biogenesis</keyword>
<comment type="caution">
    <text evidence="4">The sequence shown here is derived from an EMBL/GenBank/DDBJ whole genome shotgun (WGS) entry which is preliminary data.</text>
</comment>